<accession>A0A4R2HM21</accession>
<evidence type="ECO:0000313" key="2">
    <source>
        <dbReference type="Proteomes" id="UP000295684"/>
    </source>
</evidence>
<gene>
    <name evidence="1" type="ORF">EV200_101394</name>
</gene>
<protein>
    <submittedName>
        <fullName evidence="1">Uncharacterized protein</fullName>
    </submittedName>
</protein>
<comment type="caution">
    <text evidence="1">The sequence shown here is derived from an EMBL/GenBank/DDBJ whole genome shotgun (WGS) entry which is preliminary data.</text>
</comment>
<dbReference type="AlphaFoldDB" id="A0A4R2HM21"/>
<reference evidence="1 2" key="1">
    <citation type="submission" date="2019-03" db="EMBL/GenBank/DDBJ databases">
        <title>Genomic Encyclopedia of Type Strains, Phase IV (KMG-IV): sequencing the most valuable type-strain genomes for metagenomic binning, comparative biology and taxonomic classification.</title>
        <authorList>
            <person name="Goeker M."/>
        </authorList>
    </citation>
    <scope>NUCLEOTIDE SEQUENCE [LARGE SCALE GENOMIC DNA]</scope>
    <source>
        <strain evidence="1 2">DSM 103236</strain>
    </source>
</reference>
<organism evidence="1 2">
    <name type="scientific">Pedobacter psychrotolerans</name>
    <dbReference type="NCBI Taxonomy" id="1843235"/>
    <lineage>
        <taxon>Bacteria</taxon>
        <taxon>Pseudomonadati</taxon>
        <taxon>Bacteroidota</taxon>
        <taxon>Sphingobacteriia</taxon>
        <taxon>Sphingobacteriales</taxon>
        <taxon>Sphingobacteriaceae</taxon>
        <taxon>Pedobacter</taxon>
    </lineage>
</organism>
<proteinExistence type="predicted"/>
<name>A0A4R2HM21_9SPHI</name>
<dbReference type="RefSeq" id="WP_132529127.1">
    <property type="nucleotide sequence ID" value="NZ_BMJO01000001.1"/>
</dbReference>
<dbReference type="Proteomes" id="UP000295684">
    <property type="component" value="Unassembled WGS sequence"/>
</dbReference>
<dbReference type="OrthoDB" id="756984at2"/>
<evidence type="ECO:0000313" key="1">
    <source>
        <dbReference type="EMBL" id="TCO30953.1"/>
    </source>
</evidence>
<sequence>MKKIFSLSIFVMLLINLGCKKDKDKEIEINADHLTTCPNNTTCTYLYEDEADFGNPFFLNLQKGSYKIFKYSALLGNGYYAKHVYIRVPSNVTKFELNNEQVVAGEVKFANPCASCDVIGLKIVGGDFKGIKTSGSKTSNWLLDGEVYLSTIAASSYRDTIRIKQYFAIDPAGI</sequence>
<dbReference type="EMBL" id="SLWO01000001">
    <property type="protein sequence ID" value="TCO30953.1"/>
    <property type="molecule type" value="Genomic_DNA"/>
</dbReference>